<protein>
    <submittedName>
        <fullName evidence="3">Glutamine amidotransferases class-II family protein</fullName>
    </submittedName>
</protein>
<evidence type="ECO:0000313" key="4">
    <source>
        <dbReference type="Proteomes" id="UP000182521"/>
    </source>
</evidence>
<dbReference type="InterPro" id="IPR052373">
    <property type="entry name" value="Gamma-glu_amide_hydrolase"/>
</dbReference>
<dbReference type="Pfam" id="PF13230">
    <property type="entry name" value="GATase_4"/>
    <property type="match status" value="1"/>
</dbReference>
<dbReference type="RefSeq" id="WP_071664050.1">
    <property type="nucleotide sequence ID" value="NZ_CP009654.1"/>
</dbReference>
<dbReference type="GO" id="GO:0016740">
    <property type="term" value="F:transferase activity"/>
    <property type="evidence" value="ECO:0007669"/>
    <property type="project" value="UniProtKB-KW"/>
</dbReference>
<dbReference type="AlphaFoldDB" id="A0A1J0KW31"/>
<evidence type="ECO:0000313" key="3">
    <source>
        <dbReference type="EMBL" id="APC97814.1"/>
    </source>
</evidence>
<dbReference type="InterPro" id="IPR029055">
    <property type="entry name" value="Ntn_hydrolases_N"/>
</dbReference>
<dbReference type="Gene3D" id="3.60.20.10">
    <property type="entry name" value="Glutamine Phosphoribosylpyrophosphate, subunit 1, domain 1"/>
    <property type="match status" value="1"/>
</dbReference>
<dbReference type="STRING" id="1542390.KX01_1134"/>
<dbReference type="PANTHER" id="PTHR43187">
    <property type="entry name" value="GLUTAMINE AMIDOTRANSFERASE DUG3-RELATED"/>
    <property type="match status" value="1"/>
</dbReference>
<dbReference type="InterPro" id="IPR017932">
    <property type="entry name" value="GATase_2_dom"/>
</dbReference>
<proteinExistence type="predicted"/>
<dbReference type="OrthoDB" id="9804310at2"/>
<feature type="domain" description="Glutamine amidotransferase type-2" evidence="2">
    <location>
        <begin position="2"/>
        <end position="269"/>
    </location>
</feature>
<organism evidence="3 4">
    <name type="scientific">Francisella frigiditurris</name>
    <dbReference type="NCBI Taxonomy" id="1542390"/>
    <lineage>
        <taxon>Bacteria</taxon>
        <taxon>Pseudomonadati</taxon>
        <taxon>Pseudomonadota</taxon>
        <taxon>Gammaproteobacteria</taxon>
        <taxon>Thiotrichales</taxon>
        <taxon>Francisellaceae</taxon>
        <taxon>Francisella</taxon>
    </lineage>
</organism>
<dbReference type="Proteomes" id="UP000182521">
    <property type="component" value="Chromosome"/>
</dbReference>
<gene>
    <name evidence="3" type="ORF">KX01_1134</name>
</gene>
<dbReference type="PROSITE" id="PS51278">
    <property type="entry name" value="GATASE_TYPE_2"/>
    <property type="match status" value="1"/>
</dbReference>
<evidence type="ECO:0000256" key="1">
    <source>
        <dbReference type="ARBA" id="ARBA00022962"/>
    </source>
</evidence>
<evidence type="ECO:0000259" key="2">
    <source>
        <dbReference type="PROSITE" id="PS51278"/>
    </source>
</evidence>
<name>A0A1J0KW31_9GAMM</name>
<accession>A0A1J0KW31</accession>
<sequence>MCRWLMYHGKSIIMSKLLVDPENSLIHQSIASHEGVVNVNGDGFGLGWYTKLNKKPGVYKDPLPAWNNKNLASIASHIKSKNFLAHVRASTGTPSTTTNCHPFRYKNHLFMHNGAIFNFNEIRHDLEYLIDKKYFKHRYGCTDTEAMFLLSLTNGLIEDPKTAINKTIEQIFKIQQQNNVPQAIKASIAYTDGNTSYAIKTSTINHQPSLYYVNYEDMLDSLGMEKQGQKYKNSYVVLSEPLLKSESYKYVDNHTIIKISENEFTIEKL</sequence>
<keyword evidence="4" id="KW-1185">Reference proteome</keyword>
<reference evidence="4" key="1">
    <citation type="submission" date="2014-10" db="EMBL/GenBank/DDBJ databases">
        <authorList>
            <person name="Kuske C.R."/>
            <person name="Challacombe J.F."/>
            <person name="Daligault H.E."/>
            <person name="Davenport K.W."/>
            <person name="Johnson S.L."/>
            <person name="Siddaramappa S."/>
            <person name="Petersen J.M."/>
        </authorList>
    </citation>
    <scope>NUCLEOTIDE SEQUENCE [LARGE SCALE GENOMIC DNA]</scope>
    <source>
        <strain evidence="4">CA97-1460</strain>
    </source>
</reference>
<dbReference type="SUPFAM" id="SSF56235">
    <property type="entry name" value="N-terminal nucleophile aminohydrolases (Ntn hydrolases)"/>
    <property type="match status" value="1"/>
</dbReference>
<dbReference type="InterPro" id="IPR026869">
    <property type="entry name" value="EgtC-like"/>
</dbReference>
<dbReference type="EMBL" id="CP009654">
    <property type="protein sequence ID" value="APC97814.1"/>
    <property type="molecule type" value="Genomic_DNA"/>
</dbReference>
<dbReference type="KEGG" id="frc:KX01_1134"/>
<keyword evidence="1 3" id="KW-0315">Glutamine amidotransferase</keyword>
<dbReference type="PANTHER" id="PTHR43187:SF1">
    <property type="entry name" value="GLUTAMINE AMIDOTRANSFERASE DUG3-RELATED"/>
    <property type="match status" value="1"/>
</dbReference>
<dbReference type="CDD" id="cd01908">
    <property type="entry name" value="YafJ"/>
    <property type="match status" value="1"/>
</dbReference>
<keyword evidence="3" id="KW-0808">Transferase</keyword>